<evidence type="ECO:0000256" key="1">
    <source>
        <dbReference type="SAM" id="Phobius"/>
    </source>
</evidence>
<evidence type="ECO:0008006" key="4">
    <source>
        <dbReference type="Google" id="ProtNLM"/>
    </source>
</evidence>
<evidence type="ECO:0000313" key="2">
    <source>
        <dbReference type="EMBL" id="OHA68985.1"/>
    </source>
</evidence>
<feature type="transmembrane region" description="Helical" evidence="1">
    <location>
        <begin position="21"/>
        <end position="39"/>
    </location>
</feature>
<dbReference type="AlphaFoldDB" id="A0A1G2R7Y6"/>
<reference evidence="2 3" key="1">
    <citation type="journal article" date="2016" name="Nat. Commun.">
        <title>Thousands of microbial genomes shed light on interconnected biogeochemical processes in an aquifer system.</title>
        <authorList>
            <person name="Anantharaman K."/>
            <person name="Brown C.T."/>
            <person name="Hug L.A."/>
            <person name="Sharon I."/>
            <person name="Castelle C.J."/>
            <person name="Probst A.J."/>
            <person name="Thomas B.C."/>
            <person name="Singh A."/>
            <person name="Wilkins M.J."/>
            <person name="Karaoz U."/>
            <person name="Brodie E.L."/>
            <person name="Williams K.H."/>
            <person name="Hubbard S.S."/>
            <person name="Banfield J.F."/>
        </authorList>
    </citation>
    <scope>NUCLEOTIDE SEQUENCE [LARGE SCALE GENOMIC DNA]</scope>
</reference>
<accession>A0A1G2R7Y6</accession>
<keyword evidence="1" id="KW-0472">Membrane</keyword>
<keyword evidence="1" id="KW-0812">Transmembrane</keyword>
<protein>
    <recommendedName>
        <fullName evidence="4">PrgI family protein</fullName>
    </recommendedName>
</protein>
<evidence type="ECO:0000313" key="3">
    <source>
        <dbReference type="Proteomes" id="UP000178529"/>
    </source>
</evidence>
<sequence length="136" mass="15317">MRFQVPQFIEHEPKVIGPLTFRQFLYLAAPGAFAFFLYFTFPPAVFVTGTILLGMLGFALGFLKVGGRSLPALLLSFWGYSTGPKTYLWKESKLRKTKDASQEYTRTEQQEAVASQVQLGTQSRIKNLGTQIDTKK</sequence>
<proteinExistence type="predicted"/>
<gene>
    <name evidence="2" type="ORF">A3J68_00565</name>
</gene>
<dbReference type="Pfam" id="PF12666">
    <property type="entry name" value="PrgI"/>
    <property type="match status" value="1"/>
</dbReference>
<keyword evidence="1" id="KW-1133">Transmembrane helix</keyword>
<name>A0A1G2R7Y6_9BACT</name>
<feature type="transmembrane region" description="Helical" evidence="1">
    <location>
        <begin position="45"/>
        <end position="63"/>
    </location>
</feature>
<organism evidence="2 3">
    <name type="scientific">Candidatus Wildermuthbacteria bacterium RIFCSPHIGHO2_02_FULL_48_16</name>
    <dbReference type="NCBI Taxonomy" id="1802453"/>
    <lineage>
        <taxon>Bacteria</taxon>
        <taxon>Candidatus Wildermuthiibacteriota</taxon>
    </lineage>
</organism>
<dbReference type="InterPro" id="IPR024414">
    <property type="entry name" value="Uncharacterised_PrgI"/>
</dbReference>
<dbReference type="EMBL" id="MHTY01000010">
    <property type="protein sequence ID" value="OHA68985.1"/>
    <property type="molecule type" value="Genomic_DNA"/>
</dbReference>
<dbReference type="Proteomes" id="UP000178529">
    <property type="component" value="Unassembled WGS sequence"/>
</dbReference>
<comment type="caution">
    <text evidence="2">The sequence shown here is derived from an EMBL/GenBank/DDBJ whole genome shotgun (WGS) entry which is preliminary data.</text>
</comment>